<evidence type="ECO:0000313" key="4">
    <source>
        <dbReference type="EMBL" id="QOS67987.1"/>
    </source>
</evidence>
<feature type="binding site" evidence="2">
    <location>
        <position position="148"/>
    </location>
    <ligand>
        <name>Zn(2+)</name>
        <dbReference type="ChEBI" id="CHEBI:29105"/>
    </ligand>
</feature>
<protein>
    <submittedName>
        <fullName evidence="4">Sir2 silent information regulator family NAD-dependent deacetylase</fullName>
    </submittedName>
</protein>
<keyword evidence="1" id="KW-0520">NAD</keyword>
<evidence type="ECO:0000259" key="3">
    <source>
        <dbReference type="PROSITE" id="PS50305"/>
    </source>
</evidence>
<feature type="binding site" evidence="2">
    <location>
        <position position="186"/>
    </location>
    <ligand>
        <name>Zn(2+)</name>
        <dbReference type="ChEBI" id="CHEBI:29105"/>
    </ligand>
</feature>
<sequence>MFSKTSTGRSTRDCSGSVDGLRAALDRADAVLIGAGSGLSTAAGFTYSGARFERFFSDFIDAYGIPDLYTGGFWPFSSLEERWAWWSRHIYYNRYVPAPKPVYDDVLRLVRDKDYFVLTTNVDHQFQSAGFDKKRLFYMQGDYGLWQCSAPCHSETYDNEAAVRRMVSEQENMRIPSGLVPRCPRCGRLMTMNLRVDGSFVQDEGWYRAKDRYDDYLRRHEGMRVLLLELGVGMNTPVWIKYPFWRMAERNENATYACLNLGETYAPPEIAERSICLDDDIESTLKRLIG</sequence>
<evidence type="ECO:0000256" key="2">
    <source>
        <dbReference type="PROSITE-ProRule" id="PRU00236"/>
    </source>
</evidence>
<dbReference type="AlphaFoldDB" id="A0A6L7IQD0"/>
<dbReference type="GO" id="GO:0046872">
    <property type="term" value="F:metal ion binding"/>
    <property type="evidence" value="ECO:0007669"/>
    <property type="project" value="UniProtKB-KW"/>
</dbReference>
<dbReference type="PROSITE" id="PS50305">
    <property type="entry name" value="SIRTUIN"/>
    <property type="match status" value="1"/>
</dbReference>
<keyword evidence="2" id="KW-0479">Metal-binding</keyword>
<name>A0A6L7IQD0_9ACTN</name>
<comment type="caution">
    <text evidence="2">Lacks conserved residue(s) required for the propagation of feature annotation.</text>
</comment>
<dbReference type="InterPro" id="IPR029035">
    <property type="entry name" value="DHS-like_NAD/FAD-binding_dom"/>
</dbReference>
<organism evidence="4 5">
    <name type="scientific">Eggerthella guodeyinii</name>
    <dbReference type="NCBI Taxonomy" id="2690837"/>
    <lineage>
        <taxon>Bacteria</taxon>
        <taxon>Bacillati</taxon>
        <taxon>Actinomycetota</taxon>
        <taxon>Coriobacteriia</taxon>
        <taxon>Eggerthellales</taxon>
        <taxon>Eggerthellaceae</taxon>
        <taxon>Eggerthella</taxon>
    </lineage>
</organism>
<dbReference type="Proteomes" id="UP000478463">
    <property type="component" value="Chromosome"/>
</dbReference>
<dbReference type="InterPro" id="IPR026590">
    <property type="entry name" value="Ssirtuin_cat_dom"/>
</dbReference>
<reference evidence="4 5" key="1">
    <citation type="submission" date="2020-10" db="EMBL/GenBank/DDBJ databases">
        <title>Eggerthella sp. nov., isolated from human feces.</title>
        <authorList>
            <person name="Yajun G."/>
        </authorList>
    </citation>
    <scope>NUCLEOTIDE SEQUENCE [LARGE SCALE GENOMIC DNA]</scope>
    <source>
        <strain evidence="4 5">HF-1101</strain>
    </source>
</reference>
<feature type="domain" description="Deacetylase sirtuin-type" evidence="3">
    <location>
        <begin position="11"/>
        <end position="290"/>
    </location>
</feature>
<dbReference type="SUPFAM" id="SSF52467">
    <property type="entry name" value="DHS-like NAD/FAD-binding domain"/>
    <property type="match status" value="1"/>
</dbReference>
<evidence type="ECO:0000256" key="1">
    <source>
        <dbReference type="ARBA" id="ARBA00023027"/>
    </source>
</evidence>
<proteinExistence type="predicted"/>
<dbReference type="EMBL" id="CP063310">
    <property type="protein sequence ID" value="QOS67987.1"/>
    <property type="molecule type" value="Genomic_DNA"/>
</dbReference>
<feature type="binding site" evidence="2">
    <location>
        <position position="183"/>
    </location>
    <ligand>
        <name>Zn(2+)</name>
        <dbReference type="ChEBI" id="CHEBI:29105"/>
    </ligand>
</feature>
<dbReference type="RefSeq" id="WP_160941433.1">
    <property type="nucleotide sequence ID" value="NZ_CP063310.1"/>
</dbReference>
<feature type="binding site" evidence="2">
    <location>
        <position position="152"/>
    </location>
    <ligand>
        <name>Zn(2+)</name>
        <dbReference type="ChEBI" id="CHEBI:29105"/>
    </ligand>
</feature>
<dbReference type="KEGG" id="egd:GS424_016030"/>
<keyword evidence="2" id="KW-0862">Zinc</keyword>
<gene>
    <name evidence="4" type="ORF">GS424_016030</name>
</gene>
<accession>A0A6L7IQD0</accession>
<dbReference type="Gene3D" id="3.40.50.1220">
    <property type="entry name" value="TPP-binding domain"/>
    <property type="match status" value="1"/>
</dbReference>
<evidence type="ECO:0000313" key="5">
    <source>
        <dbReference type="Proteomes" id="UP000478463"/>
    </source>
</evidence>